<dbReference type="Pfam" id="PF13374">
    <property type="entry name" value="TPR_10"/>
    <property type="match status" value="2"/>
</dbReference>
<organism evidence="4 5">
    <name type="scientific">Hydra vulgaris</name>
    <name type="common">Hydra</name>
    <name type="synonym">Hydra attenuata</name>
    <dbReference type="NCBI Taxonomy" id="6087"/>
    <lineage>
        <taxon>Eukaryota</taxon>
        <taxon>Metazoa</taxon>
        <taxon>Cnidaria</taxon>
        <taxon>Hydrozoa</taxon>
        <taxon>Hydroidolina</taxon>
        <taxon>Anthoathecata</taxon>
        <taxon>Aplanulata</taxon>
        <taxon>Hydridae</taxon>
        <taxon>Hydra</taxon>
    </lineage>
</organism>
<proteinExistence type="predicted"/>
<reference evidence="5" key="1">
    <citation type="submission" date="2025-08" db="UniProtKB">
        <authorList>
            <consortium name="RefSeq"/>
        </authorList>
    </citation>
    <scope>IDENTIFICATION</scope>
</reference>
<dbReference type="InterPro" id="IPR001875">
    <property type="entry name" value="DED_dom"/>
</dbReference>
<protein>
    <submittedName>
        <fullName evidence="5">Uncharacterized protein LOC136085742 isoform X1</fullName>
    </submittedName>
</protein>
<dbReference type="InterPro" id="IPR011029">
    <property type="entry name" value="DEATH-like_dom_sf"/>
</dbReference>
<keyword evidence="4" id="KW-1185">Reference proteome</keyword>
<dbReference type="Pfam" id="PF13424">
    <property type="entry name" value="TPR_12"/>
    <property type="match status" value="7"/>
</dbReference>
<dbReference type="Proteomes" id="UP001652625">
    <property type="component" value="Chromosome 10"/>
</dbReference>
<dbReference type="PANTHER" id="PTHR45641">
    <property type="entry name" value="TETRATRICOPEPTIDE REPEAT PROTEIN (AFU_ORTHOLOGUE AFUA_6G03870)"/>
    <property type="match status" value="1"/>
</dbReference>
<dbReference type="InterPro" id="IPR019734">
    <property type="entry name" value="TPR_rpt"/>
</dbReference>
<dbReference type="InterPro" id="IPR027417">
    <property type="entry name" value="P-loop_NTPase"/>
</dbReference>
<gene>
    <name evidence="5" type="primary">LOC136085742</name>
</gene>
<dbReference type="Gene3D" id="3.40.50.300">
    <property type="entry name" value="P-loop containing nucleotide triphosphate hydrolases"/>
    <property type="match status" value="1"/>
</dbReference>
<evidence type="ECO:0000256" key="2">
    <source>
        <dbReference type="ARBA" id="ARBA00022803"/>
    </source>
</evidence>
<evidence type="ECO:0000259" key="3">
    <source>
        <dbReference type="PROSITE" id="PS50168"/>
    </source>
</evidence>
<dbReference type="InterPro" id="IPR011990">
    <property type="entry name" value="TPR-like_helical_dom_sf"/>
</dbReference>
<dbReference type="Gene3D" id="1.25.40.10">
    <property type="entry name" value="Tetratricopeptide repeat domain"/>
    <property type="match status" value="5"/>
</dbReference>
<dbReference type="GeneID" id="136085742"/>
<name>A0ABM4CN07_HYDVU</name>
<dbReference type="PANTHER" id="PTHR45641:SF19">
    <property type="entry name" value="NEPHROCYSTIN-3"/>
    <property type="match status" value="1"/>
</dbReference>
<keyword evidence="1" id="KW-0677">Repeat</keyword>
<evidence type="ECO:0000256" key="1">
    <source>
        <dbReference type="ARBA" id="ARBA00022737"/>
    </source>
</evidence>
<dbReference type="SUPFAM" id="SSF52540">
    <property type="entry name" value="P-loop containing nucleoside triphosphate hydrolases"/>
    <property type="match status" value="1"/>
</dbReference>
<dbReference type="SUPFAM" id="SSF47986">
    <property type="entry name" value="DEATH domain"/>
    <property type="match status" value="1"/>
</dbReference>
<dbReference type="Pfam" id="PF01335">
    <property type="entry name" value="DED"/>
    <property type="match status" value="1"/>
</dbReference>
<accession>A0ABM4CN07</accession>
<dbReference type="Pfam" id="PF00931">
    <property type="entry name" value="NB-ARC"/>
    <property type="match status" value="1"/>
</dbReference>
<dbReference type="SUPFAM" id="SSF48452">
    <property type="entry name" value="TPR-like"/>
    <property type="match status" value="6"/>
</dbReference>
<dbReference type="SMART" id="SM00028">
    <property type="entry name" value="TPR"/>
    <property type="match status" value="17"/>
</dbReference>
<sequence length="2256" mass="260198">MDDKKHKDTLLKVANKLLAENVNALKYICSDIGDGILENIKEPIYLIRALEYHGVLGVNNYDKFVELLKEIGREDLVEYFSSELISKRNINNERKIPYGGVFQFDLHEYEVCRLVEYKCGKHDNWISISNKKQSCAYYLSRRKKKELFVKVENLLYENKKIDFRFSLQDSKSIFFEYRTFNIAGNYNYELFYNSIMIATPEPIFNKEFNENIKIPNSLDWRKTDNIYFNKVPCNESIESFAQNYMERNFPEINDVICIHSILADKDFTGLVVDKFYHLFSANKTGVCAILPGYPLRYHASLLKCNIESFKNCKDEDRIIVFHSELNLVLIARIATSLDGIKLESENCLNDIILFINVNSPFVEANKLVILGIVVLPSFEHKKLKEELFFLFSDNFNFQSSDLEKILFLCKDDIEDENFEGWWRSVAAYCDTKFSVQSNSTIFFKKLIGLTMILMAQVNHSLPTLESNTQKQIKSLVLNYEQLVAIRDKKLKKIISGGYGSGKSIVGKEIVKNCMTTMTESPLTLFYICCNPFSFFECEMKEFVDSIEKSSNVTVVCDNLYELWKTVCIIKDIKEEYISIPKLLEYLVVTNINKVCFILEELSPDYVKKKDAIQLNKLFSSVLKETLVVFIPESVEKYRVLTRNKVKCLIQKNYFNDEALVMNVFALNKSMRVTGLNKLLIDSSQDSICESNTICNLPNSNVNKISQINNKDLFEKSDQIQNSYSSTDCKDEYMCKLKLNDNFVYCPNDDSAHISNKKVERTFDKTGKEFHEYDYDYVSKHAAIQINDLDSNCVMETSYVFKPSVIGHSIKGEKPMVIYFPFHEITKKRTAKFLSVVLECLCLNILRKTVVICSSMEEVKSVAYAIDIIGKYKSIPYSPHLRKYTPKLADKVEVTKKLKSNYDILVTDSKGFSGVESESVVVLVSPDEYQYLRHFLVDAMARSNSHLIVLILDLADKEFLDNGNIRNVLNNWSEDIVEKIIVHISNKENRLWTIKGRSLIISENCRDFIDRGSQRKFGAYKNNTELRIFHENNSIYEMIAFDIQASKVFKNELTVCSKYGVQPSENLFSREKELDKIHNYLLQDNQNKSVLVLYGMSGVGKTLIVKTYCEIYHNFYKNFVWIDATFGNIKTSMNNICQILGFIVQDSKGDYFDIKVIVEKIHNYYKNEKTLYIFDNVDDESVRILDMYISRKPNSFTLITSQWRIWSNNVNKMLIDVFSSKDAFAFVKKNIKDTDENIRNLIKELGYHPFAICQAIKYIKIHEILIKKYIDRYRLKPLETLDNNNFPTEEESKSAIKAIYLVLLKLEKTKIVPLKILNCLSHCDGQNISKQFIIQISKHIEINDEILIDEAIRLLMSYSLLGRFNEEKYFMHNLTQLSCQYFQNKNSSTYTYFDLIEKYFKFTLSEVKDHIDYGNHFVNHFIYMFRVYRERMSKTFHCTTTSIKHLLICKGLFQEAIEILKAVQLFNGETYGENNKLTLETKINIADCLGAMGKYNEALEINYSIDIIRTEILGINHPSTMETKNNIALCLNKMGKYSEALEIYYSVDKILTEILGINHPTTMTTKNNIALCLHEMGQYNDALEIYYYVDKIQTEILGIIHPSTMETKNNIALCLNKMGKYSEALEIYYSVDKILTEILGINHPTTMTTKNNIALCLHEMGKYNDALEIYYYVDKIQTEILGIIHPSTMETKNNIALCLREMGKYSEALEIYYYVDKIRTEILGIHHPSTMVTKHNIADCLNKMGKFNEALEIYYSVDKIQTEIIGNNHPSTLTTKHNIADCLNKMGKYNEALEIYNSVDKIQIEILGINHPSSMATKNDIALCLLEMGKYREALEIYYYVDKIRTKILGIHHPSTMVTNHNIADCLNKMGKYNEALEIYYSVDKIQTEILGINHPSTMATKNNIALCLHEMGKYNDALEIYYYVDKIRTEILGINHPSTMETKNNIALCLNKMGKYSEALEIYYSVDKVLTEILGINHPTTMTTKNNIALCLHEIGKYNEALEICYSVDKIQTEVIGFDHPSTLTTKHNIANCLNTMGKNNEALEIYYSVDKIQTEIIGNDHPSTLTTKHDIANCLNTMGKYSEALEIYYSVDKIQTEILGINHPSTMAIKNNIANCLNTMGKYSEALEIYYSVDKIQTEILGINHPSTMAIKNNIANCLNTMGKYSEALEIYYSVDKIQTEILGINHPSTMAIKNNIANCFNTMGKYSEALEIYYSVDKIQTEILGIHHPSTMAIKNNIANCLKNLKKQTSCLII</sequence>
<dbReference type="InterPro" id="IPR002182">
    <property type="entry name" value="NB-ARC"/>
</dbReference>
<dbReference type="RefSeq" id="XP_065663183.1">
    <property type="nucleotide sequence ID" value="XM_065807111.1"/>
</dbReference>
<dbReference type="PROSITE" id="PS50168">
    <property type="entry name" value="DED"/>
    <property type="match status" value="1"/>
</dbReference>
<evidence type="ECO:0000313" key="5">
    <source>
        <dbReference type="RefSeq" id="XP_065663183.1"/>
    </source>
</evidence>
<dbReference type="Gene3D" id="1.10.533.10">
    <property type="entry name" value="Death Domain, Fas"/>
    <property type="match status" value="1"/>
</dbReference>
<evidence type="ECO:0000313" key="4">
    <source>
        <dbReference type="Proteomes" id="UP001652625"/>
    </source>
</evidence>
<keyword evidence="2" id="KW-0802">TPR repeat</keyword>
<feature type="domain" description="DED" evidence="3">
    <location>
        <begin position="5"/>
        <end position="82"/>
    </location>
</feature>